<reference evidence="2 3" key="1">
    <citation type="journal article" date="2014" name="Nature">
        <title>An environmental bacterial taxon with a large and distinct metabolic repertoire.</title>
        <authorList>
            <person name="Wilson M.C."/>
            <person name="Mori T."/>
            <person name="Ruckert C."/>
            <person name="Uria A.R."/>
            <person name="Helf M.J."/>
            <person name="Takada K."/>
            <person name="Gernert C."/>
            <person name="Steffens U.A."/>
            <person name="Heycke N."/>
            <person name="Schmitt S."/>
            <person name="Rinke C."/>
            <person name="Helfrich E.J."/>
            <person name="Brachmann A.O."/>
            <person name="Gurgui C."/>
            <person name="Wakimoto T."/>
            <person name="Kracht M."/>
            <person name="Crusemann M."/>
            <person name="Hentschel U."/>
            <person name="Abe I."/>
            <person name="Matsunaga S."/>
            <person name="Kalinowski J."/>
            <person name="Takeyama H."/>
            <person name="Piel J."/>
        </authorList>
    </citation>
    <scope>NUCLEOTIDE SEQUENCE [LARGE SCALE GENOMIC DNA]</scope>
    <source>
        <strain evidence="3">TSY1</strain>
    </source>
</reference>
<accession>W4L588</accession>
<dbReference type="EMBL" id="AZHW01001281">
    <property type="protein sequence ID" value="ETW93217.1"/>
    <property type="molecule type" value="Genomic_DNA"/>
</dbReference>
<keyword evidence="1" id="KW-1133">Transmembrane helix</keyword>
<dbReference type="HOGENOM" id="CLU_3041502_0_0_7"/>
<evidence type="ECO:0000313" key="2">
    <source>
        <dbReference type="EMBL" id="ETW93217.1"/>
    </source>
</evidence>
<feature type="transmembrane region" description="Helical" evidence="1">
    <location>
        <begin position="6"/>
        <end position="25"/>
    </location>
</feature>
<evidence type="ECO:0000256" key="1">
    <source>
        <dbReference type="SAM" id="Phobius"/>
    </source>
</evidence>
<protein>
    <submittedName>
        <fullName evidence="2">Uncharacterized protein</fullName>
    </submittedName>
</protein>
<sequence length="54" mass="5824">MSDGGIFVTFLAVMIGISAILALMFRLWPRYGSVDAAIEASDRVIEQLDAPSAH</sequence>
<dbReference type="AlphaFoldDB" id="W4L588"/>
<evidence type="ECO:0000313" key="3">
    <source>
        <dbReference type="Proteomes" id="UP000019141"/>
    </source>
</evidence>
<keyword evidence="1" id="KW-0812">Transmembrane</keyword>
<dbReference type="Proteomes" id="UP000019141">
    <property type="component" value="Unassembled WGS sequence"/>
</dbReference>
<gene>
    <name evidence="2" type="ORF">ETSY1_40165</name>
</gene>
<name>W4L588_ENTF1</name>
<keyword evidence="1" id="KW-0472">Membrane</keyword>
<organism evidence="2 3">
    <name type="scientific">Entotheonella factor</name>
    <dbReference type="NCBI Taxonomy" id="1429438"/>
    <lineage>
        <taxon>Bacteria</taxon>
        <taxon>Pseudomonadati</taxon>
        <taxon>Nitrospinota/Tectimicrobiota group</taxon>
        <taxon>Candidatus Tectimicrobiota</taxon>
        <taxon>Candidatus Entotheonellia</taxon>
        <taxon>Candidatus Entotheonellales</taxon>
        <taxon>Candidatus Entotheonellaceae</taxon>
        <taxon>Candidatus Entotheonella</taxon>
    </lineage>
</organism>
<comment type="caution">
    <text evidence="2">The sequence shown here is derived from an EMBL/GenBank/DDBJ whole genome shotgun (WGS) entry which is preliminary data.</text>
</comment>
<proteinExistence type="predicted"/>
<keyword evidence="3" id="KW-1185">Reference proteome</keyword>